<dbReference type="GO" id="GO:0071007">
    <property type="term" value="C:U2-type catalytic step 2 spliceosome"/>
    <property type="evidence" value="ECO:0007669"/>
    <property type="project" value="TreeGrafter"/>
</dbReference>
<comment type="subcellular location">
    <subcellularLocation>
        <location evidence="1">Nucleus</location>
    </subcellularLocation>
</comment>
<dbReference type="Pfam" id="PF23233">
    <property type="entry name" value="HAT_Syf1_CNRKL1_N"/>
    <property type="match status" value="1"/>
</dbReference>
<feature type="domain" description="Pre-mRNA-splicing factor Syf1-like N-terminal HAT-repeats" evidence="10">
    <location>
        <begin position="10"/>
        <end position="169"/>
    </location>
</feature>
<dbReference type="EMBL" id="CM000131">
    <property type="protein sequence ID" value="EAZ00288.1"/>
    <property type="molecule type" value="Genomic_DNA"/>
</dbReference>
<name>A2YB27_ORYSI</name>
<proteinExistence type="inferred from homology"/>
<keyword evidence="7" id="KW-0539">Nucleus</keyword>
<comment type="similarity">
    <text evidence="2">Belongs to the crooked-neck family.</text>
</comment>
<dbReference type="GO" id="GO:0000974">
    <property type="term" value="C:Prp19 complex"/>
    <property type="evidence" value="ECO:0007669"/>
    <property type="project" value="TreeGrafter"/>
</dbReference>
<dbReference type="Pfam" id="PF23231">
    <property type="entry name" value="HAT_Syf1_CNRKL1_C"/>
    <property type="match status" value="1"/>
</dbReference>
<evidence type="ECO:0000256" key="2">
    <source>
        <dbReference type="ARBA" id="ARBA00008644"/>
    </source>
</evidence>
<reference evidence="11 12" key="1">
    <citation type="journal article" date="2005" name="PLoS Biol.">
        <title>The genomes of Oryza sativa: a history of duplications.</title>
        <authorList>
            <person name="Yu J."/>
            <person name="Wang J."/>
            <person name="Lin W."/>
            <person name="Li S."/>
            <person name="Li H."/>
            <person name="Zhou J."/>
            <person name="Ni P."/>
            <person name="Dong W."/>
            <person name="Hu S."/>
            <person name="Zeng C."/>
            <person name="Zhang J."/>
            <person name="Zhang Y."/>
            <person name="Li R."/>
            <person name="Xu Z."/>
            <person name="Li S."/>
            <person name="Li X."/>
            <person name="Zheng H."/>
            <person name="Cong L."/>
            <person name="Lin L."/>
            <person name="Yin J."/>
            <person name="Geng J."/>
            <person name="Li G."/>
            <person name="Shi J."/>
            <person name="Liu J."/>
            <person name="Lv H."/>
            <person name="Li J."/>
            <person name="Wang J."/>
            <person name="Deng Y."/>
            <person name="Ran L."/>
            <person name="Shi X."/>
            <person name="Wang X."/>
            <person name="Wu Q."/>
            <person name="Li C."/>
            <person name="Ren X."/>
            <person name="Wang J."/>
            <person name="Wang X."/>
            <person name="Li D."/>
            <person name="Liu D."/>
            <person name="Zhang X."/>
            <person name="Ji Z."/>
            <person name="Zhao W."/>
            <person name="Sun Y."/>
            <person name="Zhang Z."/>
            <person name="Bao J."/>
            <person name="Han Y."/>
            <person name="Dong L."/>
            <person name="Ji J."/>
            <person name="Chen P."/>
            <person name="Wu S."/>
            <person name="Liu J."/>
            <person name="Xiao Y."/>
            <person name="Bu D."/>
            <person name="Tan J."/>
            <person name="Yang L."/>
            <person name="Ye C."/>
            <person name="Zhang J."/>
            <person name="Xu J."/>
            <person name="Zhou Y."/>
            <person name="Yu Y."/>
            <person name="Zhang B."/>
            <person name="Zhuang S."/>
            <person name="Wei H."/>
            <person name="Liu B."/>
            <person name="Lei M."/>
            <person name="Yu H."/>
            <person name="Li Y."/>
            <person name="Xu H."/>
            <person name="Wei S."/>
            <person name="He X."/>
            <person name="Fang L."/>
            <person name="Zhang Z."/>
            <person name="Zhang Y."/>
            <person name="Huang X."/>
            <person name="Su Z."/>
            <person name="Tong W."/>
            <person name="Li J."/>
            <person name="Tong Z."/>
            <person name="Li S."/>
            <person name="Ye J."/>
            <person name="Wang L."/>
            <person name="Fang L."/>
            <person name="Lei T."/>
            <person name="Chen C."/>
            <person name="Chen H."/>
            <person name="Xu Z."/>
            <person name="Li H."/>
            <person name="Huang H."/>
            <person name="Zhang F."/>
            <person name="Xu H."/>
            <person name="Li N."/>
            <person name="Zhao C."/>
            <person name="Li S."/>
            <person name="Dong L."/>
            <person name="Huang Y."/>
            <person name="Li L."/>
            <person name="Xi Y."/>
            <person name="Qi Q."/>
            <person name="Li W."/>
            <person name="Zhang B."/>
            <person name="Hu W."/>
            <person name="Zhang Y."/>
            <person name="Tian X."/>
            <person name="Jiao Y."/>
            <person name="Liang X."/>
            <person name="Jin J."/>
            <person name="Gao L."/>
            <person name="Zheng W."/>
            <person name="Hao B."/>
            <person name="Liu S."/>
            <person name="Wang W."/>
            <person name="Yuan L."/>
            <person name="Cao M."/>
            <person name="McDermott J."/>
            <person name="Samudrala R."/>
            <person name="Wang J."/>
            <person name="Wong G.K."/>
            <person name="Yang H."/>
        </authorList>
    </citation>
    <scope>NUCLEOTIDE SEQUENCE [LARGE SCALE GENOMIC DNA]</scope>
    <source>
        <strain evidence="12">cv. 93-11</strain>
    </source>
</reference>
<keyword evidence="4" id="KW-0747">Spliceosome</keyword>
<dbReference type="Gramene" id="BGIOSGA021583-TA">
    <property type="protein sequence ID" value="BGIOSGA021583-PA"/>
    <property type="gene ID" value="BGIOSGA021583"/>
</dbReference>
<dbReference type="GO" id="GO:0000349">
    <property type="term" value="P:generation of catalytic spliceosome for first transesterification step"/>
    <property type="evidence" value="ECO:0007669"/>
    <property type="project" value="TreeGrafter"/>
</dbReference>
<evidence type="ECO:0000259" key="9">
    <source>
        <dbReference type="Pfam" id="PF23231"/>
    </source>
</evidence>
<feature type="domain" description="Pre-mRNA-splicing factor SYF1 central HAT repeats" evidence="8">
    <location>
        <begin position="173"/>
        <end position="384"/>
    </location>
</feature>
<keyword evidence="6" id="KW-0508">mRNA splicing</keyword>
<dbReference type="InterPro" id="IPR056350">
    <property type="entry name" value="HAT_Syf1_central"/>
</dbReference>
<dbReference type="InterPro" id="IPR055430">
    <property type="entry name" value="HAT_Syf1_CNRKL1_C"/>
</dbReference>
<dbReference type="FunFam" id="1.25.40.10:FF:001933">
    <property type="entry name" value="Os06g0235800 protein"/>
    <property type="match status" value="1"/>
</dbReference>
<keyword evidence="12" id="KW-1185">Reference proteome</keyword>
<keyword evidence="3" id="KW-0507">mRNA processing</keyword>
<dbReference type="AlphaFoldDB" id="A2YB27"/>
<accession>A2YB27</accession>
<dbReference type="FunFam" id="1.25.40.10:FF:000137">
    <property type="entry name" value="Pre-mRNA-splicing factor syf1"/>
    <property type="match status" value="1"/>
</dbReference>
<evidence type="ECO:0000256" key="1">
    <source>
        <dbReference type="ARBA" id="ARBA00004123"/>
    </source>
</evidence>
<evidence type="ECO:0000313" key="12">
    <source>
        <dbReference type="Proteomes" id="UP000007015"/>
    </source>
</evidence>
<evidence type="ECO:0000259" key="10">
    <source>
        <dbReference type="Pfam" id="PF23233"/>
    </source>
</evidence>
<dbReference type="SMART" id="SM00386">
    <property type="entry name" value="HAT"/>
    <property type="match status" value="8"/>
</dbReference>
<dbReference type="STRING" id="39946.A2YB27"/>
<keyword evidence="5" id="KW-0677">Repeat</keyword>
<dbReference type="PANTHER" id="PTHR11246:SF19">
    <property type="entry name" value="OS06G0235800 PROTEIN"/>
    <property type="match status" value="1"/>
</dbReference>
<dbReference type="Proteomes" id="UP000007015">
    <property type="component" value="Chromosome 6"/>
</dbReference>
<dbReference type="Gene3D" id="1.25.40.10">
    <property type="entry name" value="Tetratricopeptide repeat domain"/>
    <property type="match status" value="3"/>
</dbReference>
<dbReference type="SUPFAM" id="SSF48452">
    <property type="entry name" value="TPR-like"/>
    <property type="match status" value="3"/>
</dbReference>
<dbReference type="OMA" id="AWHARAK"/>
<dbReference type="InterPro" id="IPR055433">
    <property type="entry name" value="HAT_Syf1-like_N"/>
</dbReference>
<evidence type="ECO:0000256" key="6">
    <source>
        <dbReference type="ARBA" id="ARBA00023187"/>
    </source>
</evidence>
<dbReference type="PANTHER" id="PTHR11246">
    <property type="entry name" value="PRE-MRNA SPLICING FACTOR"/>
    <property type="match status" value="1"/>
</dbReference>
<gene>
    <name evidence="11" type="ORF">OsI_22303</name>
</gene>
<evidence type="ECO:0000256" key="3">
    <source>
        <dbReference type="ARBA" id="ARBA00022664"/>
    </source>
</evidence>
<evidence type="ECO:0000313" key="11">
    <source>
        <dbReference type="EMBL" id="EAZ00288.1"/>
    </source>
</evidence>
<evidence type="ECO:0000256" key="5">
    <source>
        <dbReference type="ARBA" id="ARBA00022737"/>
    </source>
</evidence>
<organism evidence="11 12">
    <name type="scientific">Oryza sativa subsp. indica</name>
    <name type="common">Rice</name>
    <dbReference type="NCBI Taxonomy" id="39946"/>
    <lineage>
        <taxon>Eukaryota</taxon>
        <taxon>Viridiplantae</taxon>
        <taxon>Streptophyta</taxon>
        <taxon>Embryophyta</taxon>
        <taxon>Tracheophyta</taxon>
        <taxon>Spermatophyta</taxon>
        <taxon>Magnoliopsida</taxon>
        <taxon>Liliopsida</taxon>
        <taxon>Poales</taxon>
        <taxon>Poaceae</taxon>
        <taxon>BOP clade</taxon>
        <taxon>Oryzoideae</taxon>
        <taxon>Oryzeae</taxon>
        <taxon>Oryzinae</taxon>
        <taxon>Oryza</taxon>
        <taxon>Oryza sativa</taxon>
    </lineage>
</organism>
<evidence type="ECO:0000256" key="4">
    <source>
        <dbReference type="ARBA" id="ARBA00022728"/>
    </source>
</evidence>
<sequence>MVAAMMISPEDVPYEEDVLREPFRLRCWTRYLSAIRSAPLAKRSVIYERALRALPGSYKLWHAYLTELADAARAMPVAHRAHAALNSAFERSLAAGMSRMPRVWHMYSSALLDQRLLTRARRALDRALRSLPVTQHHRMWPLLLRLASLPGCPVPTAIRVLRRHLQFDPAHAEHFIAFLVSAGRWREAADHLAAAVNDDCFVSAKGRTKRQLLLDLCHLLAQHPEEVAGLPVDAILRGSVRRFPDEAGALWTCLAGHYARVGLHGKARDVFEEGVATATTVKDFRLVFEAYLHFENAMIDVELGEHGDAEENTLGQGCWLADRDDGDMALARLERLLERRPELLNRVQLRQNPHDVQAWHARAKLFDEDPARKVATYVEAVKTVDPAKATGKPPPHTLWLAFAKMYEDRGLLDSAREVLRRATQASFKAADHLAAVWCEWAEMELRQHNANRAIELIRQATSEPSLEVRRQVAAGVGETVVQTKLHRSLKLWCFYADLMETHGSPESTCAVYDRMHELGIITPLLVLRHASLLQEHKRFEDAFRVYERGVRTFKYPHDEAIWAAYLTKFVERHGASKPQRVRDLFDDAVRHAPAEKKAAVYMQYARFEEDFGLAKRVLKVYEEAAAAVPGGDKLAVYEAYVARATALFGVLKAREIYHQAILHGGGLPDADARVLCLQFADLEIGLGEAHRARALYVYASGFTDPTAHPDFWRRWNDFEVRHGDECTFREMLRVKRTVAAANAGAGAVAQLAEQVLADDAMEQMDAAVAAPKRPLLACAAQQADHASGFDEECKRRRLVYV</sequence>
<dbReference type="GO" id="GO:0071014">
    <property type="term" value="C:post-mRNA release spliceosomal complex"/>
    <property type="evidence" value="ECO:0007669"/>
    <property type="project" value="TreeGrafter"/>
</dbReference>
<feature type="domain" description="Pre-mRNA-splicing factor Syf1/CRNKL1-like C-terminal HAT-repeats" evidence="9">
    <location>
        <begin position="386"/>
        <end position="764"/>
    </location>
</feature>
<dbReference type="InterPro" id="IPR045075">
    <property type="entry name" value="Syf1-like"/>
</dbReference>
<evidence type="ECO:0000259" key="8">
    <source>
        <dbReference type="Pfam" id="PF23220"/>
    </source>
</evidence>
<protein>
    <submittedName>
        <fullName evidence="11">Uncharacterized protein</fullName>
    </submittedName>
</protein>
<dbReference type="HOGENOM" id="CLU_007736_0_0_1"/>
<evidence type="ECO:0000256" key="7">
    <source>
        <dbReference type="ARBA" id="ARBA00023242"/>
    </source>
</evidence>
<dbReference type="InterPro" id="IPR011990">
    <property type="entry name" value="TPR-like_helical_dom_sf"/>
</dbReference>
<dbReference type="Pfam" id="PF23220">
    <property type="entry name" value="HAT_Syf1_M"/>
    <property type="match status" value="1"/>
</dbReference>
<dbReference type="InterPro" id="IPR003107">
    <property type="entry name" value="HAT"/>
</dbReference>